<sequence>MSMEGLTERAYVAGRRVNAGLARLALYRWWRRRVVGTIDHQAVVARIIDESGWSPRYAFMTMMSAGIAVLGLLLSSPAVVIGAMLISPLMSPILGFGFSLALFDFAEMRRSLLALAIGSFAAVAFTALIVTASPLQAPTAEIVARTRPNLFDLGVALFAALAGSFAIIRGRGETIVGVAIATALMPPLAVVGYGLATWNLPVLGGALALFVTNFITISLSATVMARYYGFGHHLSSRQSWAQTVVLLLVFAVMAVPLGLSLNRIAREALTISSVRSLLNERFGGDARVTQLEVAFDRNPNVVRAVVITPRNRTQRTADLQQAIETALGYPVRLDIDQILLEPGAGALDAQREELRQAGEQTNLEAQRMAALARMIALITGVASDDVTIDRDHRRATAAAVPLPGATVATYRTLEERAAAETDGWHVAIVPPQGPLPEIAFADNVDTLDPSARAAVLTSIWAAQRWNVPMLAVPGLPVGEPPARPNLTQRRAMTVAALLATQGIRAAPAPGGGQRFSLSIGDAQ</sequence>
<feature type="transmembrane region" description="Helical" evidence="1">
    <location>
        <begin position="175"/>
        <end position="196"/>
    </location>
</feature>
<reference evidence="2 3" key="1">
    <citation type="submission" date="2017-08" db="EMBL/GenBank/DDBJ databases">
        <title>Whole Genome Sequence of Sphingobium hydrophobicum C1: Insights into Adaption to the Electronic-waste Contaminated Sediment.</title>
        <authorList>
            <person name="Song D."/>
            <person name="Chen X."/>
            <person name="Xu M."/>
        </authorList>
    </citation>
    <scope>NUCLEOTIDE SEQUENCE [LARGE SCALE GENOMIC DNA]</scope>
    <source>
        <strain evidence="2 3">C1</strain>
    </source>
</reference>
<proteinExistence type="predicted"/>
<dbReference type="Proteomes" id="UP000217141">
    <property type="component" value="Chromosome II"/>
</dbReference>
<evidence type="ECO:0000256" key="1">
    <source>
        <dbReference type="SAM" id="Phobius"/>
    </source>
</evidence>
<accession>A0A249MYD1</accession>
<dbReference type="RefSeq" id="WP_017181611.1">
    <property type="nucleotide sequence ID" value="NZ_CP022746.1"/>
</dbReference>
<name>A0A249MYD1_SPHXE</name>
<dbReference type="PANTHER" id="PTHR20992:SF9">
    <property type="entry name" value="AT15442P-RELATED"/>
    <property type="match status" value="1"/>
</dbReference>
<dbReference type="InterPro" id="IPR005240">
    <property type="entry name" value="DUF389"/>
</dbReference>
<dbReference type="KEGG" id="shyd:CJD35_17260"/>
<feature type="transmembrane region" description="Helical" evidence="1">
    <location>
        <begin position="150"/>
        <end position="168"/>
    </location>
</feature>
<keyword evidence="1" id="KW-1133">Transmembrane helix</keyword>
<keyword evidence="1" id="KW-0472">Membrane</keyword>
<feature type="transmembrane region" description="Helical" evidence="1">
    <location>
        <begin position="112"/>
        <end position="130"/>
    </location>
</feature>
<evidence type="ECO:0000313" key="2">
    <source>
        <dbReference type="EMBL" id="ASY46225.1"/>
    </source>
</evidence>
<dbReference type="PANTHER" id="PTHR20992">
    <property type="entry name" value="AT15442P-RELATED"/>
    <property type="match status" value="1"/>
</dbReference>
<organism evidence="2 3">
    <name type="scientific">Sphingobium xenophagum</name>
    <dbReference type="NCBI Taxonomy" id="121428"/>
    <lineage>
        <taxon>Bacteria</taxon>
        <taxon>Pseudomonadati</taxon>
        <taxon>Pseudomonadota</taxon>
        <taxon>Alphaproteobacteria</taxon>
        <taxon>Sphingomonadales</taxon>
        <taxon>Sphingomonadaceae</taxon>
        <taxon>Sphingobium</taxon>
    </lineage>
</organism>
<gene>
    <name evidence="2" type="ORF">CJD35_17260</name>
</gene>
<dbReference type="Pfam" id="PF04087">
    <property type="entry name" value="DUF389"/>
    <property type="match status" value="1"/>
</dbReference>
<dbReference type="AlphaFoldDB" id="A0A249MYD1"/>
<evidence type="ECO:0000313" key="3">
    <source>
        <dbReference type="Proteomes" id="UP000217141"/>
    </source>
</evidence>
<keyword evidence="1" id="KW-0812">Transmembrane</keyword>
<feature type="transmembrane region" description="Helical" evidence="1">
    <location>
        <begin position="202"/>
        <end position="228"/>
    </location>
</feature>
<protein>
    <submittedName>
        <fullName evidence="2">DUF389 domain-containing protein</fullName>
    </submittedName>
</protein>
<dbReference type="EMBL" id="CP022746">
    <property type="protein sequence ID" value="ASY46225.1"/>
    <property type="molecule type" value="Genomic_DNA"/>
</dbReference>
<feature type="transmembrane region" description="Helical" evidence="1">
    <location>
        <begin position="80"/>
        <end position="103"/>
    </location>
</feature>
<feature type="transmembrane region" description="Helical" evidence="1">
    <location>
        <begin position="240"/>
        <end position="259"/>
    </location>
</feature>
<feature type="transmembrane region" description="Helical" evidence="1">
    <location>
        <begin position="57"/>
        <end position="74"/>
    </location>
</feature>